<comment type="similarity">
    <text evidence="1">Belongs to the FGGY kinase family.</text>
</comment>
<keyword evidence="7" id="KW-0684">Rhamnose metabolism</keyword>
<comment type="caution">
    <text evidence="10">The sequence shown here is derived from an EMBL/GenBank/DDBJ whole genome shotgun (WGS) entry which is preliminary data.</text>
</comment>
<dbReference type="RefSeq" id="WP_188570084.1">
    <property type="nucleotide sequence ID" value="NZ_BMFW01000002.1"/>
</dbReference>
<evidence type="ECO:0000256" key="6">
    <source>
        <dbReference type="ARBA" id="ARBA00023157"/>
    </source>
</evidence>
<evidence type="ECO:0000259" key="9">
    <source>
        <dbReference type="Pfam" id="PF02782"/>
    </source>
</evidence>
<dbReference type="InterPro" id="IPR018484">
    <property type="entry name" value="FGGY_N"/>
</dbReference>
<evidence type="ECO:0000256" key="4">
    <source>
        <dbReference type="ARBA" id="ARBA00022777"/>
    </source>
</evidence>
<dbReference type="CDD" id="cd07771">
    <property type="entry name" value="ASKHA_NBD_FGGY_RhaB-like"/>
    <property type="match status" value="1"/>
</dbReference>
<proteinExistence type="inferred from homology"/>
<evidence type="ECO:0000256" key="2">
    <source>
        <dbReference type="ARBA" id="ARBA00022679"/>
    </source>
</evidence>
<evidence type="ECO:0000256" key="7">
    <source>
        <dbReference type="ARBA" id="ARBA00023308"/>
    </source>
</evidence>
<dbReference type="PANTHER" id="PTHR10196:SF93">
    <property type="entry name" value="L-RHAMNULOKINASE"/>
    <property type="match status" value="1"/>
</dbReference>
<dbReference type="SUPFAM" id="SSF53067">
    <property type="entry name" value="Actin-like ATPase domain"/>
    <property type="match status" value="2"/>
</dbReference>
<evidence type="ECO:0000313" key="11">
    <source>
        <dbReference type="Proteomes" id="UP000643279"/>
    </source>
</evidence>
<keyword evidence="6" id="KW-1015">Disulfide bond</keyword>
<reference evidence="11" key="1">
    <citation type="journal article" date="2019" name="Int. J. Syst. Evol. Microbiol.">
        <title>The Global Catalogue of Microorganisms (GCM) 10K type strain sequencing project: providing services to taxonomists for standard genome sequencing and annotation.</title>
        <authorList>
            <consortium name="The Broad Institute Genomics Platform"/>
            <consortium name="The Broad Institute Genome Sequencing Center for Infectious Disease"/>
            <person name="Wu L."/>
            <person name="Ma J."/>
        </authorList>
    </citation>
    <scope>NUCLEOTIDE SEQUENCE [LARGE SCALE GENOMIC DNA]</scope>
    <source>
        <strain evidence="11">CGMCC 1.12778</strain>
    </source>
</reference>
<sequence length="496" mass="52370">MSGAGFQAQSGVDGVFAAVDIGASSGRVILGRVSPAEVSLETVHRFPNGVVEIDGGLRWDFDALFAEVLTGLSVAAKSTEKTGETIASIGIDTWAVDYGLVNKAGELTAQPFSYRDDRSRAAVASVHRKLDPRRLYQTTGLQFLQFNTIYQLATEKNLEGLQALLIPDLIAFLLTGVRRTEATNASTTGFFDAVAGEWATEFFTALGLRKDLFPPLIQPGDTVGTLLPEIAAQVGLPGDTTVVAVGSHDTASAVAAVPAKEDNGEENFAYISSGTWSLVGLELKHPVLTEASREANFTNERGVDGTTRYLRNMGGLWLLSECQRTWATEGFRPDLDALLSAAGALPAGGPQINPDDPYFIAPDNMPERIRGAVRRTGEVLPNDPAAITRCIMDSLAAGYARTIAAAERLADRSVDVVHVVGGGSQNALLCQLTANATGRPVVAGPVEATALGNILVQARAAGPAAGGLPQLREIVAGGTSLRRYEPLISVRQGYVQ</sequence>
<keyword evidence="3" id="KW-0547">Nucleotide-binding</keyword>
<feature type="domain" description="Carbohydrate kinase FGGY C-terminal" evidence="9">
    <location>
        <begin position="269"/>
        <end position="461"/>
    </location>
</feature>
<dbReference type="InterPro" id="IPR013449">
    <property type="entry name" value="Rhamnulokinase"/>
</dbReference>
<dbReference type="Gene3D" id="3.30.420.40">
    <property type="match status" value="2"/>
</dbReference>
<evidence type="ECO:0000256" key="5">
    <source>
        <dbReference type="ARBA" id="ARBA00022840"/>
    </source>
</evidence>
<evidence type="ECO:0000256" key="1">
    <source>
        <dbReference type="ARBA" id="ARBA00009156"/>
    </source>
</evidence>
<dbReference type="GO" id="GO:0016301">
    <property type="term" value="F:kinase activity"/>
    <property type="evidence" value="ECO:0007669"/>
    <property type="project" value="UniProtKB-KW"/>
</dbReference>
<dbReference type="InterPro" id="IPR043129">
    <property type="entry name" value="ATPase_NBD"/>
</dbReference>
<keyword evidence="5" id="KW-0067">ATP-binding</keyword>
<keyword evidence="4 10" id="KW-0418">Kinase</keyword>
<feature type="domain" description="Carbohydrate kinase FGGY N-terminal" evidence="8">
    <location>
        <begin position="17"/>
        <end position="254"/>
    </location>
</feature>
<dbReference type="Proteomes" id="UP000643279">
    <property type="component" value="Unassembled WGS sequence"/>
</dbReference>
<gene>
    <name evidence="10" type="ORF">GCM10007170_04680</name>
</gene>
<evidence type="ECO:0000256" key="3">
    <source>
        <dbReference type="ARBA" id="ARBA00022741"/>
    </source>
</evidence>
<protein>
    <submittedName>
        <fullName evidence="10">Carbohydrate kinase</fullName>
    </submittedName>
</protein>
<evidence type="ECO:0000259" key="8">
    <source>
        <dbReference type="Pfam" id="PF00370"/>
    </source>
</evidence>
<dbReference type="Pfam" id="PF00370">
    <property type="entry name" value="FGGY_N"/>
    <property type="match status" value="1"/>
</dbReference>
<dbReference type="Pfam" id="PF02782">
    <property type="entry name" value="FGGY_C"/>
    <property type="match status" value="1"/>
</dbReference>
<keyword evidence="11" id="KW-1185">Reference proteome</keyword>
<organism evidence="10 11">
    <name type="scientific">Arthrobacter liuii</name>
    <dbReference type="NCBI Taxonomy" id="1476996"/>
    <lineage>
        <taxon>Bacteria</taxon>
        <taxon>Bacillati</taxon>
        <taxon>Actinomycetota</taxon>
        <taxon>Actinomycetes</taxon>
        <taxon>Micrococcales</taxon>
        <taxon>Micrococcaceae</taxon>
        <taxon>Arthrobacter</taxon>
    </lineage>
</organism>
<dbReference type="EMBL" id="BMFW01000002">
    <property type="protein sequence ID" value="GGH90579.1"/>
    <property type="molecule type" value="Genomic_DNA"/>
</dbReference>
<evidence type="ECO:0000313" key="10">
    <source>
        <dbReference type="EMBL" id="GGH90579.1"/>
    </source>
</evidence>
<keyword evidence="2" id="KW-0808">Transferase</keyword>
<dbReference type="InterPro" id="IPR018485">
    <property type="entry name" value="FGGY_C"/>
</dbReference>
<name>A0ABQ2AI33_9MICC</name>
<dbReference type="PANTHER" id="PTHR10196">
    <property type="entry name" value="SUGAR KINASE"/>
    <property type="match status" value="1"/>
</dbReference>
<accession>A0ABQ2AI33</accession>